<dbReference type="EnsemblPlants" id="Pp3c26_11940V3.1">
    <property type="protein sequence ID" value="PAC:32917249.CDS.1"/>
    <property type="gene ID" value="Pp3c26_11940"/>
</dbReference>
<feature type="domain" description="FAS1" evidence="4">
    <location>
        <begin position="69"/>
        <end position="200"/>
    </location>
</feature>
<feature type="chain" id="PRO_5044576217" description="FAS1 domain-containing protein" evidence="3">
    <location>
        <begin position="31"/>
        <end position="270"/>
    </location>
</feature>
<dbReference type="SUPFAM" id="SSF82153">
    <property type="entry name" value="FAS1 domain"/>
    <property type="match status" value="1"/>
</dbReference>
<proteinExistence type="predicted"/>
<dbReference type="Proteomes" id="UP000006727">
    <property type="component" value="Chromosome 26"/>
</dbReference>
<dbReference type="EnsemblPlants" id="Pp3c26_11940V3.4">
    <property type="protein sequence ID" value="PAC:32917252.CDS.1"/>
    <property type="gene ID" value="Pp3c26_11940"/>
</dbReference>
<dbReference type="FunFam" id="2.30.180.10:FF:000046">
    <property type="entry name" value="Fasciclin-like arabinogalactan family protein"/>
    <property type="match status" value="1"/>
</dbReference>
<sequence>MSARLISLRAGVWLVVASTLFHTLVASAAAADDAPSLAEAILAAAAPSPFIGAPAPAPLAPPPKPLTLRDRVVAAIRAAGHYGAISGLLDSLSETSVIKEGITFFAPDDGAFSGLNMNNSMLFMNTLHYHVATAVYSYQQLSYLPLNSTIQTAAPNVVMYITSTGEDGLMLDNVVISDPDLYLDDKVAVHGISMVMDTAKYNKGVVPPEAAPAAVAGAPSASPGLTTTPTTPGTTSPAAVGNDAAHVVSSAANAAILVAAVLFLSLLFQI</sequence>
<dbReference type="RefSeq" id="XP_073387648.1">
    <property type="nucleotide sequence ID" value="XM_073531547.1"/>
</dbReference>
<dbReference type="InterPro" id="IPR036378">
    <property type="entry name" value="FAS1_dom_sf"/>
</dbReference>
<dbReference type="GeneID" id="112277801"/>
<evidence type="ECO:0000313" key="5">
    <source>
        <dbReference type="EMBL" id="PNR27063.1"/>
    </source>
</evidence>
<keyword evidence="2" id="KW-1133">Transmembrane helix</keyword>
<dbReference type="Gene3D" id="2.30.180.10">
    <property type="entry name" value="FAS1 domain"/>
    <property type="match status" value="1"/>
</dbReference>
<dbReference type="PANTHER" id="PTHR33985">
    <property type="entry name" value="OS02G0491300 PROTEIN-RELATED"/>
    <property type="match status" value="1"/>
</dbReference>
<gene>
    <name evidence="6" type="primary">LOC112277801</name>
    <name evidence="5" type="ORF">PHYPA_030544</name>
</gene>
<keyword evidence="2" id="KW-0812">Transmembrane</keyword>
<feature type="region of interest" description="Disordered" evidence="1">
    <location>
        <begin position="217"/>
        <end position="237"/>
    </location>
</feature>
<dbReference type="PaxDb" id="3218-PP1S6_287V6.2"/>
<dbReference type="PROSITE" id="PS50213">
    <property type="entry name" value="FAS1"/>
    <property type="match status" value="1"/>
</dbReference>
<evidence type="ECO:0000313" key="7">
    <source>
        <dbReference type="Proteomes" id="UP000006727"/>
    </source>
</evidence>
<reference evidence="6" key="3">
    <citation type="submission" date="2020-12" db="UniProtKB">
        <authorList>
            <consortium name="EnsemblPlants"/>
        </authorList>
    </citation>
    <scope>IDENTIFICATION</scope>
</reference>
<dbReference type="Pfam" id="PF02469">
    <property type="entry name" value="Fasciclin"/>
    <property type="match status" value="1"/>
</dbReference>
<feature type="transmembrane region" description="Helical" evidence="2">
    <location>
        <begin position="244"/>
        <end position="268"/>
    </location>
</feature>
<dbReference type="EnsemblPlants" id="Pp3c26_11940V3.2">
    <property type="protein sequence ID" value="PAC:32917250.CDS.1"/>
    <property type="gene ID" value="Pp3c26_11940"/>
</dbReference>
<accession>A0A2K1ICQ3</accession>
<dbReference type="EnsemblPlants" id="Pp3c26_11940V3.3">
    <property type="protein sequence ID" value="PAC:32917251.CDS.1"/>
    <property type="gene ID" value="Pp3c26_11940"/>
</dbReference>
<dbReference type="Gramene" id="Pp3c26_11940V3.3">
    <property type="protein sequence ID" value="PAC:32917251.CDS.1"/>
    <property type="gene ID" value="Pp3c26_11940"/>
</dbReference>
<dbReference type="GO" id="GO:0005886">
    <property type="term" value="C:plasma membrane"/>
    <property type="evidence" value="ECO:0000318"/>
    <property type="project" value="GO_Central"/>
</dbReference>
<dbReference type="EMBL" id="ABEU02000026">
    <property type="protein sequence ID" value="PNR27063.1"/>
    <property type="molecule type" value="Genomic_DNA"/>
</dbReference>
<evidence type="ECO:0000256" key="2">
    <source>
        <dbReference type="SAM" id="Phobius"/>
    </source>
</evidence>
<evidence type="ECO:0000256" key="3">
    <source>
        <dbReference type="SAM" id="SignalP"/>
    </source>
</evidence>
<keyword evidence="2" id="KW-0472">Membrane</keyword>
<name>A0A2K1ICQ3_PHYPA</name>
<dbReference type="OrthoDB" id="2015130at2759"/>
<dbReference type="RefSeq" id="XP_073387647.1">
    <property type="nucleotide sequence ID" value="XM_073531546.1"/>
</dbReference>
<organism evidence="5">
    <name type="scientific">Physcomitrium patens</name>
    <name type="common">Spreading-leaved earth moss</name>
    <name type="synonym">Physcomitrella patens</name>
    <dbReference type="NCBI Taxonomy" id="3218"/>
    <lineage>
        <taxon>Eukaryota</taxon>
        <taxon>Viridiplantae</taxon>
        <taxon>Streptophyta</taxon>
        <taxon>Embryophyta</taxon>
        <taxon>Bryophyta</taxon>
        <taxon>Bryophytina</taxon>
        <taxon>Bryopsida</taxon>
        <taxon>Funariidae</taxon>
        <taxon>Funariales</taxon>
        <taxon>Funariaceae</taxon>
        <taxon>Physcomitrium</taxon>
    </lineage>
</organism>
<dbReference type="SMART" id="SM00554">
    <property type="entry name" value="FAS1"/>
    <property type="match status" value="1"/>
</dbReference>
<reference evidence="5 7" key="2">
    <citation type="journal article" date="2018" name="Plant J.">
        <title>The Physcomitrella patens chromosome-scale assembly reveals moss genome structure and evolution.</title>
        <authorList>
            <person name="Lang D."/>
            <person name="Ullrich K.K."/>
            <person name="Murat F."/>
            <person name="Fuchs J."/>
            <person name="Jenkins J."/>
            <person name="Haas F.B."/>
            <person name="Piednoel M."/>
            <person name="Gundlach H."/>
            <person name="Van Bel M."/>
            <person name="Meyberg R."/>
            <person name="Vives C."/>
            <person name="Morata J."/>
            <person name="Symeonidi A."/>
            <person name="Hiss M."/>
            <person name="Muchero W."/>
            <person name="Kamisugi Y."/>
            <person name="Saleh O."/>
            <person name="Blanc G."/>
            <person name="Decker E.L."/>
            <person name="van Gessel N."/>
            <person name="Grimwood J."/>
            <person name="Hayes R.D."/>
            <person name="Graham S.W."/>
            <person name="Gunter L.E."/>
            <person name="McDaniel S.F."/>
            <person name="Hoernstein S.N.W."/>
            <person name="Larsson A."/>
            <person name="Li F.W."/>
            <person name="Perroud P.F."/>
            <person name="Phillips J."/>
            <person name="Ranjan P."/>
            <person name="Rokshar D.S."/>
            <person name="Rothfels C.J."/>
            <person name="Schneider L."/>
            <person name="Shu S."/>
            <person name="Stevenson D.W."/>
            <person name="Thummler F."/>
            <person name="Tillich M."/>
            <person name="Villarreal Aguilar J.C."/>
            <person name="Widiez T."/>
            <person name="Wong G.K."/>
            <person name="Wymore A."/>
            <person name="Zhang Y."/>
            <person name="Zimmer A.D."/>
            <person name="Quatrano R.S."/>
            <person name="Mayer K.F.X."/>
            <person name="Goodstein D."/>
            <person name="Casacuberta J.M."/>
            <person name="Vandepoele K."/>
            <person name="Reski R."/>
            <person name="Cuming A.C."/>
            <person name="Tuskan G.A."/>
            <person name="Maumus F."/>
            <person name="Salse J."/>
            <person name="Schmutz J."/>
            <person name="Rensing S.A."/>
        </authorList>
    </citation>
    <scope>NUCLEOTIDE SEQUENCE [LARGE SCALE GENOMIC DNA]</scope>
    <source>
        <strain evidence="6 7">cv. Gransden 2004</strain>
    </source>
</reference>
<dbReference type="Gramene" id="Pp3c26_11940V3.1">
    <property type="protein sequence ID" value="PAC:32917249.CDS.1"/>
    <property type="gene ID" value="Pp3c26_11940"/>
</dbReference>
<keyword evidence="3" id="KW-0732">Signal</keyword>
<dbReference type="Gramene" id="Pp3c26_11940V3.4">
    <property type="protein sequence ID" value="PAC:32917252.CDS.1"/>
    <property type="gene ID" value="Pp3c26_11940"/>
</dbReference>
<dbReference type="SMR" id="A0A2K1ICQ3"/>
<evidence type="ECO:0000259" key="4">
    <source>
        <dbReference type="PROSITE" id="PS50213"/>
    </source>
</evidence>
<dbReference type="AlphaFoldDB" id="A0A2K1ICQ3"/>
<protein>
    <recommendedName>
        <fullName evidence="4">FAS1 domain-containing protein</fullName>
    </recommendedName>
</protein>
<evidence type="ECO:0000313" key="6">
    <source>
        <dbReference type="EnsemblPlants" id="PAC:32917249.CDS.1"/>
    </source>
</evidence>
<dbReference type="PANTHER" id="PTHR33985:SF29">
    <property type="entry name" value="FAS1 DOMAIN-CONTAINING PROTEIN"/>
    <property type="match status" value="1"/>
</dbReference>
<dbReference type="InterPro" id="IPR000782">
    <property type="entry name" value="FAS1_domain"/>
</dbReference>
<dbReference type="Gramene" id="Pp3c26_11940V3.2">
    <property type="protein sequence ID" value="PAC:32917250.CDS.1"/>
    <property type="gene ID" value="Pp3c26_11940"/>
</dbReference>
<feature type="signal peptide" evidence="3">
    <location>
        <begin position="1"/>
        <end position="30"/>
    </location>
</feature>
<dbReference type="InterPro" id="IPR052806">
    <property type="entry name" value="Fasciclin-like_AGP"/>
</dbReference>
<keyword evidence="7" id="KW-1185">Reference proteome</keyword>
<dbReference type="OMA" id="MNTLHYH"/>
<reference evidence="5 7" key="1">
    <citation type="journal article" date="2008" name="Science">
        <title>The Physcomitrella genome reveals evolutionary insights into the conquest of land by plants.</title>
        <authorList>
            <person name="Rensing S."/>
            <person name="Lang D."/>
            <person name="Zimmer A."/>
            <person name="Terry A."/>
            <person name="Salamov A."/>
            <person name="Shapiro H."/>
            <person name="Nishiyama T."/>
            <person name="Perroud P.-F."/>
            <person name="Lindquist E."/>
            <person name="Kamisugi Y."/>
            <person name="Tanahashi T."/>
            <person name="Sakakibara K."/>
            <person name="Fujita T."/>
            <person name="Oishi K."/>
            <person name="Shin-I T."/>
            <person name="Kuroki Y."/>
            <person name="Toyoda A."/>
            <person name="Suzuki Y."/>
            <person name="Hashimoto A."/>
            <person name="Yamaguchi K."/>
            <person name="Sugano A."/>
            <person name="Kohara Y."/>
            <person name="Fujiyama A."/>
            <person name="Anterola A."/>
            <person name="Aoki S."/>
            <person name="Ashton N."/>
            <person name="Barbazuk W.B."/>
            <person name="Barker E."/>
            <person name="Bennetzen J."/>
            <person name="Bezanilla M."/>
            <person name="Blankenship R."/>
            <person name="Cho S.H."/>
            <person name="Dutcher S."/>
            <person name="Estelle M."/>
            <person name="Fawcett J.A."/>
            <person name="Gundlach H."/>
            <person name="Hanada K."/>
            <person name="Heyl A."/>
            <person name="Hicks K.A."/>
            <person name="Hugh J."/>
            <person name="Lohr M."/>
            <person name="Mayer K."/>
            <person name="Melkozernov A."/>
            <person name="Murata T."/>
            <person name="Nelson D."/>
            <person name="Pils B."/>
            <person name="Prigge M."/>
            <person name="Reiss B."/>
            <person name="Renner T."/>
            <person name="Rombauts S."/>
            <person name="Rushton P."/>
            <person name="Sanderfoot A."/>
            <person name="Schween G."/>
            <person name="Shiu S.-H."/>
            <person name="Stueber K."/>
            <person name="Theodoulou F.L."/>
            <person name="Tu H."/>
            <person name="Van de Peer Y."/>
            <person name="Verrier P.J."/>
            <person name="Waters E."/>
            <person name="Wood A."/>
            <person name="Yang L."/>
            <person name="Cove D."/>
            <person name="Cuming A."/>
            <person name="Hasebe M."/>
            <person name="Lucas S."/>
            <person name="Mishler D.B."/>
            <person name="Reski R."/>
            <person name="Grigoriev I."/>
            <person name="Quatrano R.S."/>
            <person name="Boore J.L."/>
        </authorList>
    </citation>
    <scope>NUCLEOTIDE SEQUENCE [LARGE SCALE GENOMIC DNA]</scope>
    <source>
        <strain evidence="6 7">cv. Gransden 2004</strain>
    </source>
</reference>
<dbReference type="RefSeq" id="XP_024366304.1">
    <property type="nucleotide sequence ID" value="XM_024510536.2"/>
</dbReference>
<evidence type="ECO:0000256" key="1">
    <source>
        <dbReference type="SAM" id="MobiDB-lite"/>
    </source>
</evidence>